<dbReference type="PANTHER" id="PTHR10174">
    <property type="entry name" value="ALPHA-TOCOPHEROL TRANSFER PROTEIN-RELATED"/>
    <property type="match status" value="1"/>
</dbReference>
<proteinExistence type="predicted"/>
<reference evidence="2" key="2">
    <citation type="submission" date="2023-05" db="EMBL/GenBank/DDBJ databases">
        <authorList>
            <person name="Fouks B."/>
        </authorList>
    </citation>
    <scope>NUCLEOTIDE SEQUENCE</scope>
    <source>
        <strain evidence="2">Stay&amp;Tobe</strain>
        <tissue evidence="2">Testes</tissue>
    </source>
</reference>
<comment type="caution">
    <text evidence="2">The sequence shown here is derived from an EMBL/GenBank/DDBJ whole genome shotgun (WGS) entry which is preliminary data.</text>
</comment>
<dbReference type="PANTHER" id="PTHR10174:SF224">
    <property type="entry name" value="RETINOL-BINDING PROTEIN PINTA"/>
    <property type="match status" value="1"/>
</dbReference>
<dbReference type="AlphaFoldDB" id="A0AAD7ZLX6"/>
<dbReference type="InterPro" id="IPR001251">
    <property type="entry name" value="CRAL-TRIO_dom"/>
</dbReference>
<organism evidence="2 3">
    <name type="scientific">Diploptera punctata</name>
    <name type="common">Pacific beetle cockroach</name>
    <dbReference type="NCBI Taxonomy" id="6984"/>
    <lineage>
        <taxon>Eukaryota</taxon>
        <taxon>Metazoa</taxon>
        <taxon>Ecdysozoa</taxon>
        <taxon>Arthropoda</taxon>
        <taxon>Hexapoda</taxon>
        <taxon>Insecta</taxon>
        <taxon>Pterygota</taxon>
        <taxon>Neoptera</taxon>
        <taxon>Polyneoptera</taxon>
        <taxon>Dictyoptera</taxon>
        <taxon>Blattodea</taxon>
        <taxon>Blaberoidea</taxon>
        <taxon>Blaberidae</taxon>
        <taxon>Diplopterinae</taxon>
        <taxon>Diploptera</taxon>
    </lineage>
</organism>
<reference evidence="2" key="1">
    <citation type="journal article" date="2023" name="IScience">
        <title>Live-bearing cockroach genome reveals convergent evolutionary mechanisms linked to viviparity in insects and beyond.</title>
        <authorList>
            <person name="Fouks B."/>
            <person name="Harrison M.C."/>
            <person name="Mikhailova A.A."/>
            <person name="Marchal E."/>
            <person name="English S."/>
            <person name="Carruthers M."/>
            <person name="Jennings E.C."/>
            <person name="Chiamaka E.L."/>
            <person name="Frigard R.A."/>
            <person name="Pippel M."/>
            <person name="Attardo G.M."/>
            <person name="Benoit J.B."/>
            <person name="Bornberg-Bauer E."/>
            <person name="Tobe S.S."/>
        </authorList>
    </citation>
    <scope>NUCLEOTIDE SEQUENCE</scope>
    <source>
        <strain evidence="2">Stay&amp;Tobe</strain>
    </source>
</reference>
<evidence type="ECO:0000313" key="3">
    <source>
        <dbReference type="Proteomes" id="UP001233999"/>
    </source>
</evidence>
<dbReference type="SUPFAM" id="SSF52087">
    <property type="entry name" value="CRAL/TRIO domain"/>
    <property type="match status" value="1"/>
</dbReference>
<dbReference type="InterPro" id="IPR036865">
    <property type="entry name" value="CRAL-TRIO_dom_sf"/>
</dbReference>
<dbReference type="InterPro" id="IPR036273">
    <property type="entry name" value="CRAL/TRIO_N_dom_sf"/>
</dbReference>
<dbReference type="PRINTS" id="PR00180">
    <property type="entry name" value="CRETINALDHBP"/>
</dbReference>
<sequence length="307" mass="36151">MEIDDLLQITQEVKNKVRGCLKLDETSLKESVERIKHWLELQPHLPKDKDDRELEHLLIICKNSIEESKKYIDLYYTMRKLAPEMMTGWNVNESWFHVVCKNYYIVPMPALNAELDRVIVTGYLENHDDLVFVDSIKLSVLVWEIRMVEDYNNRDIIVFDMKHVKMSDGLKIDLPFVQKTAICATTELKTRLKAIHFINMHPTLFSIINIVKSVLKPKFADRVYTHGTDLTEFHQHVHKDCLPNEYGGNAGDLMRHWELWQKKLTNSADWLIRRENVKSDESKRPTNNVKYNEMFGTEGSFRKICID</sequence>
<dbReference type="Gene3D" id="3.40.525.10">
    <property type="entry name" value="CRAL-TRIO lipid binding domain"/>
    <property type="match status" value="1"/>
</dbReference>
<dbReference type="SUPFAM" id="SSF46938">
    <property type="entry name" value="CRAL/TRIO N-terminal domain"/>
    <property type="match status" value="1"/>
</dbReference>
<accession>A0AAD7ZLX6</accession>
<dbReference type="Pfam" id="PF00650">
    <property type="entry name" value="CRAL_TRIO"/>
    <property type="match status" value="1"/>
</dbReference>
<dbReference type="EMBL" id="JASPKZ010007680">
    <property type="protein sequence ID" value="KAJ9583070.1"/>
    <property type="molecule type" value="Genomic_DNA"/>
</dbReference>
<dbReference type="GO" id="GO:0016020">
    <property type="term" value="C:membrane"/>
    <property type="evidence" value="ECO:0007669"/>
    <property type="project" value="TreeGrafter"/>
</dbReference>
<dbReference type="Proteomes" id="UP001233999">
    <property type="component" value="Unassembled WGS sequence"/>
</dbReference>
<evidence type="ECO:0000313" key="2">
    <source>
        <dbReference type="EMBL" id="KAJ9583070.1"/>
    </source>
</evidence>
<protein>
    <recommendedName>
        <fullName evidence="1">CRAL-TRIO domain-containing protein</fullName>
    </recommendedName>
</protein>
<name>A0AAD7ZLX6_DIPPU</name>
<dbReference type="CDD" id="cd00170">
    <property type="entry name" value="SEC14"/>
    <property type="match status" value="1"/>
</dbReference>
<feature type="domain" description="CRAL-TRIO" evidence="1">
    <location>
        <begin position="157"/>
        <end position="254"/>
    </location>
</feature>
<dbReference type="PROSITE" id="PS50191">
    <property type="entry name" value="CRAL_TRIO"/>
    <property type="match status" value="1"/>
</dbReference>
<gene>
    <name evidence="2" type="ORF">L9F63_022592</name>
</gene>
<evidence type="ECO:0000259" key="1">
    <source>
        <dbReference type="PROSITE" id="PS50191"/>
    </source>
</evidence>
<keyword evidence="3" id="KW-1185">Reference proteome</keyword>
<dbReference type="GO" id="GO:1902936">
    <property type="term" value="F:phosphatidylinositol bisphosphate binding"/>
    <property type="evidence" value="ECO:0007669"/>
    <property type="project" value="TreeGrafter"/>
</dbReference>